<dbReference type="GO" id="GO:0016301">
    <property type="term" value="F:kinase activity"/>
    <property type="evidence" value="ECO:0007669"/>
    <property type="project" value="UniProtKB-KW"/>
</dbReference>
<dbReference type="GeneID" id="35382773"/>
<reference evidence="1" key="1">
    <citation type="submission" date="2017-08" db="EMBL/GenBank/DDBJ databases">
        <authorList>
            <consortium name="Urmite Genomes"/>
        </authorList>
    </citation>
    <scope>NUCLEOTIDE SEQUENCE [LARGE SCALE GENOMIC DNA]</scope>
    <source>
        <strain evidence="1">IHUMI-LCC2</strain>
    </source>
</reference>
<dbReference type="KEGG" id="vg:35382773"/>
<dbReference type="RefSeq" id="YP_009448300.1">
    <property type="nucleotide sequence ID" value="NC_036594.1"/>
</dbReference>
<dbReference type="OrthoDB" id="5282at10239"/>
<keyword evidence="1" id="KW-0808">Transferase</keyword>
<proteinExistence type="predicted"/>
<evidence type="ECO:0000313" key="1">
    <source>
        <dbReference type="EMBL" id="SNW61998.1"/>
    </source>
</evidence>
<keyword evidence="1" id="KW-0418">Kinase</keyword>
<sequence>MSILILEYIEGQTLDYFYESNSMINGFDVTMHCIYYLLHLSNIIKFTHYDLHPQNIIIKKLHCPQTFTYKVFDKDMSITTDLFPIFIDYASGYLENVDGWCEIHIGHLFNGVVPT</sequence>
<name>A0A2I2L383_9VIRU</name>
<accession>A0A2I2L383</accession>
<evidence type="ECO:0000313" key="2">
    <source>
        <dbReference type="Proteomes" id="UP000236316"/>
    </source>
</evidence>
<dbReference type="SUPFAM" id="SSF56112">
    <property type="entry name" value="Protein kinase-like (PK-like)"/>
    <property type="match status" value="1"/>
</dbReference>
<dbReference type="Gene3D" id="1.10.510.10">
    <property type="entry name" value="Transferase(Phosphotransferase) domain 1"/>
    <property type="match status" value="1"/>
</dbReference>
<gene>
    <name evidence="1" type="ORF">ORPV_94</name>
</gene>
<dbReference type="Proteomes" id="UP000236316">
    <property type="component" value="Segment"/>
</dbReference>
<keyword evidence="2" id="KW-1185">Reference proteome</keyword>
<organism evidence="1">
    <name type="scientific">Orpheovirus IHUMI-LCC2</name>
    <dbReference type="NCBI Taxonomy" id="2023057"/>
    <lineage>
        <taxon>Viruses</taxon>
        <taxon>Varidnaviria</taxon>
        <taxon>Bamfordvirae</taxon>
        <taxon>Nucleocytoviricota</taxon>
        <taxon>Megaviricetes</taxon>
        <taxon>Pimascovirales</taxon>
        <taxon>Ocovirineae</taxon>
        <taxon>Orpheoviridae</taxon>
        <taxon>Alphaorpheovirus</taxon>
        <taxon>Alphaorpheovirus massiliense</taxon>
    </lineage>
</organism>
<dbReference type="EMBL" id="LT906555">
    <property type="protein sequence ID" value="SNW61998.1"/>
    <property type="molecule type" value="Genomic_DNA"/>
</dbReference>
<protein>
    <submittedName>
        <fullName evidence="1">Protein kinase</fullName>
    </submittedName>
</protein>
<dbReference type="InterPro" id="IPR011009">
    <property type="entry name" value="Kinase-like_dom_sf"/>
</dbReference>